<evidence type="ECO:0000313" key="11">
    <source>
        <dbReference type="EMBL" id="UWM52940.1"/>
    </source>
</evidence>
<evidence type="ECO:0000256" key="3">
    <source>
        <dbReference type="ARBA" id="ARBA00006577"/>
    </source>
</evidence>
<dbReference type="GO" id="GO:0003755">
    <property type="term" value="F:peptidyl-prolyl cis-trans isomerase activity"/>
    <property type="evidence" value="ECO:0007669"/>
    <property type="project" value="UniProtKB-UniRule"/>
</dbReference>
<keyword evidence="12" id="KW-1185">Reference proteome</keyword>
<evidence type="ECO:0000256" key="7">
    <source>
        <dbReference type="ARBA" id="ARBA00023235"/>
    </source>
</evidence>
<proteinExistence type="inferred from homology"/>
<evidence type="ECO:0000256" key="6">
    <source>
        <dbReference type="ARBA" id="ARBA00023186"/>
    </source>
</evidence>
<dbReference type="EC" id="5.2.1.8" evidence="9"/>
<accession>A0A9E7QZK1</accession>
<name>A0A9E7QZK1_9EURY</name>
<dbReference type="SUPFAM" id="SSF54534">
    <property type="entry name" value="FKBP-like"/>
    <property type="match status" value="1"/>
</dbReference>
<dbReference type="RefSeq" id="WP_260591935.1">
    <property type="nucleotide sequence ID" value="NZ_CP104003.1"/>
</dbReference>
<evidence type="ECO:0000256" key="8">
    <source>
        <dbReference type="PROSITE-ProRule" id="PRU00277"/>
    </source>
</evidence>
<keyword evidence="6" id="KW-0143">Chaperone</keyword>
<dbReference type="InterPro" id="IPR046357">
    <property type="entry name" value="PPIase_dom_sf"/>
</dbReference>
<dbReference type="AlphaFoldDB" id="A0A9E7QZK1"/>
<dbReference type="Pfam" id="PF00254">
    <property type="entry name" value="FKBP_C"/>
    <property type="match status" value="1"/>
</dbReference>
<dbReference type="Proteomes" id="UP001057580">
    <property type="component" value="Chromosome"/>
</dbReference>
<keyword evidence="7 8" id="KW-0413">Isomerase</keyword>
<reference evidence="11" key="1">
    <citation type="submission" date="2022-09" db="EMBL/GenBank/DDBJ databases">
        <title>Diverse halophilic archaea isolated from saline environments.</title>
        <authorList>
            <person name="Cui H.-L."/>
        </authorList>
    </citation>
    <scope>NUCLEOTIDE SEQUENCE</scope>
    <source>
        <strain evidence="11">ZS-35-S2</strain>
    </source>
</reference>
<keyword evidence="4" id="KW-0963">Cytoplasm</keyword>
<dbReference type="GO" id="GO:0005737">
    <property type="term" value="C:cytoplasm"/>
    <property type="evidence" value="ECO:0007669"/>
    <property type="project" value="UniProtKB-SubCell"/>
</dbReference>
<comment type="subcellular location">
    <subcellularLocation>
        <location evidence="2">Cytoplasm</location>
    </subcellularLocation>
</comment>
<evidence type="ECO:0000256" key="2">
    <source>
        <dbReference type="ARBA" id="ARBA00004496"/>
    </source>
</evidence>
<protein>
    <recommendedName>
        <fullName evidence="9">Peptidyl-prolyl cis-trans isomerase</fullName>
        <ecNumber evidence="9">5.2.1.8</ecNumber>
    </recommendedName>
</protein>
<organism evidence="11 12">
    <name type="scientific">Salinirubellus salinus</name>
    <dbReference type="NCBI Taxonomy" id="1364945"/>
    <lineage>
        <taxon>Archaea</taxon>
        <taxon>Methanobacteriati</taxon>
        <taxon>Methanobacteriota</taxon>
        <taxon>Stenosarchaea group</taxon>
        <taxon>Halobacteria</taxon>
        <taxon>Halobacteriales</taxon>
        <taxon>Natronomonadaceae</taxon>
        <taxon>Salinirubellus</taxon>
    </lineage>
</organism>
<evidence type="ECO:0000313" key="12">
    <source>
        <dbReference type="Proteomes" id="UP001057580"/>
    </source>
</evidence>
<evidence type="ECO:0000256" key="4">
    <source>
        <dbReference type="ARBA" id="ARBA00022490"/>
    </source>
</evidence>
<evidence type="ECO:0000256" key="1">
    <source>
        <dbReference type="ARBA" id="ARBA00000971"/>
    </source>
</evidence>
<dbReference type="GeneID" id="74943226"/>
<evidence type="ECO:0000256" key="5">
    <source>
        <dbReference type="ARBA" id="ARBA00023110"/>
    </source>
</evidence>
<dbReference type="GO" id="GO:0042026">
    <property type="term" value="P:protein refolding"/>
    <property type="evidence" value="ECO:0007669"/>
    <property type="project" value="UniProtKB-ARBA"/>
</dbReference>
<dbReference type="PROSITE" id="PS50059">
    <property type="entry name" value="FKBP_PPIASE"/>
    <property type="match status" value="1"/>
</dbReference>
<sequence length="166" mass="17894">MAGVEPGQVAIVHLTGRLVDGPEAGAVFETTDVDVALDSGVYHDHRDFKPLEFRVGEGHVLPGIDEAVQGMEPGETRTVTLDPSEAYGRVEEDSVVTFPREDVDAGSGAVDVGELVRSDRGDTGWVTDVRDAEVTVDFNHELAGERVEFEIRLLEVHATKTGQEPA</sequence>
<dbReference type="InterPro" id="IPR001179">
    <property type="entry name" value="PPIase_FKBP_dom"/>
</dbReference>
<feature type="domain" description="PPIase FKBP-type" evidence="10">
    <location>
        <begin position="7"/>
        <end position="88"/>
    </location>
</feature>
<gene>
    <name evidence="11" type="ORF">N0B31_12350</name>
</gene>
<evidence type="ECO:0000259" key="10">
    <source>
        <dbReference type="PROSITE" id="PS50059"/>
    </source>
</evidence>
<comment type="catalytic activity">
    <reaction evidence="1 8 9">
        <text>[protein]-peptidylproline (omega=180) = [protein]-peptidylproline (omega=0)</text>
        <dbReference type="Rhea" id="RHEA:16237"/>
        <dbReference type="Rhea" id="RHEA-COMP:10747"/>
        <dbReference type="Rhea" id="RHEA-COMP:10748"/>
        <dbReference type="ChEBI" id="CHEBI:83833"/>
        <dbReference type="ChEBI" id="CHEBI:83834"/>
        <dbReference type="EC" id="5.2.1.8"/>
    </reaction>
</comment>
<keyword evidence="5 8" id="KW-0697">Rotamase</keyword>
<comment type="similarity">
    <text evidence="3 9">Belongs to the FKBP-type PPIase family.</text>
</comment>
<dbReference type="EMBL" id="CP104003">
    <property type="protein sequence ID" value="UWM52940.1"/>
    <property type="molecule type" value="Genomic_DNA"/>
</dbReference>
<dbReference type="PANTHER" id="PTHR47861">
    <property type="entry name" value="FKBP-TYPE PEPTIDYL-PROLYL CIS-TRANS ISOMERASE SLYD"/>
    <property type="match status" value="1"/>
</dbReference>
<dbReference type="PANTHER" id="PTHR47861:SF3">
    <property type="entry name" value="FKBP-TYPE PEPTIDYL-PROLYL CIS-TRANS ISOMERASE SLYD"/>
    <property type="match status" value="1"/>
</dbReference>
<dbReference type="KEGG" id="ssai:N0B31_12350"/>
<evidence type="ECO:0000256" key="9">
    <source>
        <dbReference type="RuleBase" id="RU003915"/>
    </source>
</evidence>
<dbReference type="Gene3D" id="3.10.50.40">
    <property type="match status" value="1"/>
</dbReference>